<evidence type="ECO:0000256" key="2">
    <source>
        <dbReference type="SAM" id="Phobius"/>
    </source>
</evidence>
<feature type="compositionally biased region" description="Low complexity" evidence="1">
    <location>
        <begin position="127"/>
        <end position="136"/>
    </location>
</feature>
<keyword evidence="2" id="KW-0812">Transmembrane</keyword>
<protein>
    <submittedName>
        <fullName evidence="3">Uncharacterized protein</fullName>
    </submittedName>
</protein>
<feature type="compositionally biased region" description="Pro residues" evidence="1">
    <location>
        <begin position="168"/>
        <end position="184"/>
    </location>
</feature>
<feature type="compositionally biased region" description="Pro residues" evidence="1">
    <location>
        <begin position="102"/>
        <end position="126"/>
    </location>
</feature>
<keyword evidence="2" id="KW-1133">Transmembrane helix</keyword>
<feature type="region of interest" description="Disordered" evidence="1">
    <location>
        <begin position="50"/>
        <end position="246"/>
    </location>
</feature>
<dbReference type="HOGENOM" id="CLU_777976_0_0_11"/>
<feature type="compositionally biased region" description="Pro residues" evidence="1">
    <location>
        <begin position="75"/>
        <end position="95"/>
    </location>
</feature>
<dbReference type="EMBL" id="JNBY01000078">
    <property type="protein sequence ID" value="KDN85772.1"/>
    <property type="molecule type" value="Genomic_DNA"/>
</dbReference>
<comment type="caution">
    <text evidence="3">The sequence shown here is derived from an EMBL/GenBank/DDBJ whole genome shotgun (WGS) entry which is preliminary data.</text>
</comment>
<name>A0A066YX30_9ACTN</name>
<dbReference type="eggNOG" id="ENOG50320EH">
    <property type="taxonomic scope" value="Bacteria"/>
</dbReference>
<accession>A0A066YX30</accession>
<dbReference type="PATRIC" id="fig|1348663.4.peg.2351"/>
<feature type="compositionally biased region" description="Basic residues" evidence="1">
    <location>
        <begin position="332"/>
        <end position="356"/>
    </location>
</feature>
<dbReference type="RefSeq" id="WP_035862194.1">
    <property type="nucleotide sequence ID" value="NZ_KK853997.1"/>
</dbReference>
<keyword evidence="2" id="KW-0472">Membrane</keyword>
<evidence type="ECO:0000256" key="1">
    <source>
        <dbReference type="SAM" id="MobiDB-lite"/>
    </source>
</evidence>
<sequence>MSADRCPRCGTARTAGGCACHAVSPVEQTAVLPPLDGPHLVRPYVAGTPVVEAGDPSVDPFATRVGPAPVQPITGPQPGPPPFAPPQPPARPPHVPQAASPFGPPQPAAPAQPFAPQPDAPQPDAPQPDAAATQLLPPVPPQGSPAPGRFAPDGGPEQGVPFTLGRVVPPPQAEQPTALLPPVPAGAAGAAGPVDADLPDQEQPGRPAADLGMFSFHGDDEAAPVSRAERRSQRRQSADRKRLVIAGGAVGVTALGASLAMLLSSSPTKVDKALPAPTAPAVVSSASATPSAPPSADASPDASATTAGPSPVRTTARPTQTVTTHPAAARPPSRRPRRPPRPRPSRPRRPRSGRCG</sequence>
<reference evidence="3 4" key="1">
    <citation type="submission" date="2014-05" db="EMBL/GenBank/DDBJ databases">
        <title>Draft Genome Sequence of Kitasatospora cheerisanensis KCTC 2395.</title>
        <authorList>
            <person name="Nam D.H."/>
        </authorList>
    </citation>
    <scope>NUCLEOTIDE SEQUENCE [LARGE SCALE GENOMIC DNA]</scope>
    <source>
        <strain evidence="3 4">KCTC 2395</strain>
    </source>
</reference>
<gene>
    <name evidence="3" type="ORF">KCH_24300</name>
</gene>
<feature type="region of interest" description="Disordered" evidence="1">
    <location>
        <begin position="268"/>
        <end position="356"/>
    </location>
</feature>
<dbReference type="AlphaFoldDB" id="A0A066YX30"/>
<organism evidence="3 4">
    <name type="scientific">Kitasatospora cheerisanensis KCTC 2395</name>
    <dbReference type="NCBI Taxonomy" id="1348663"/>
    <lineage>
        <taxon>Bacteria</taxon>
        <taxon>Bacillati</taxon>
        <taxon>Actinomycetota</taxon>
        <taxon>Actinomycetes</taxon>
        <taxon>Kitasatosporales</taxon>
        <taxon>Streptomycetaceae</taxon>
        <taxon>Kitasatospora</taxon>
    </lineage>
</organism>
<feature type="compositionally biased region" description="Basic and acidic residues" evidence="1">
    <location>
        <begin position="227"/>
        <end position="242"/>
    </location>
</feature>
<feature type="compositionally biased region" description="Low complexity" evidence="1">
    <location>
        <begin position="185"/>
        <end position="196"/>
    </location>
</feature>
<dbReference type="OrthoDB" id="4226197at2"/>
<feature type="transmembrane region" description="Helical" evidence="2">
    <location>
        <begin position="243"/>
        <end position="263"/>
    </location>
</feature>
<evidence type="ECO:0000313" key="3">
    <source>
        <dbReference type="EMBL" id="KDN85772.1"/>
    </source>
</evidence>
<proteinExistence type="predicted"/>
<feature type="compositionally biased region" description="Low complexity" evidence="1">
    <location>
        <begin position="275"/>
        <end position="331"/>
    </location>
</feature>
<evidence type="ECO:0000313" key="4">
    <source>
        <dbReference type="Proteomes" id="UP000027178"/>
    </source>
</evidence>
<keyword evidence="4" id="KW-1185">Reference proteome</keyword>
<dbReference type="Proteomes" id="UP000027178">
    <property type="component" value="Unassembled WGS sequence"/>
</dbReference>